<keyword evidence="2" id="KW-1185">Reference proteome</keyword>
<dbReference type="AlphaFoldDB" id="A0A843XT35"/>
<dbReference type="Proteomes" id="UP000652761">
    <property type="component" value="Unassembled WGS sequence"/>
</dbReference>
<gene>
    <name evidence="1" type="ORF">Taro_055259</name>
</gene>
<accession>A0A843XT35</accession>
<evidence type="ECO:0000313" key="2">
    <source>
        <dbReference type="Proteomes" id="UP000652761"/>
    </source>
</evidence>
<comment type="caution">
    <text evidence="1">The sequence shown here is derived from an EMBL/GenBank/DDBJ whole genome shotgun (WGS) entry which is preliminary data.</text>
</comment>
<evidence type="ECO:0000313" key="1">
    <source>
        <dbReference type="EMBL" id="MQM22210.1"/>
    </source>
</evidence>
<dbReference type="EMBL" id="NMUH01012406">
    <property type="protein sequence ID" value="MQM22210.1"/>
    <property type="molecule type" value="Genomic_DNA"/>
</dbReference>
<organism evidence="1 2">
    <name type="scientific">Colocasia esculenta</name>
    <name type="common">Wild taro</name>
    <name type="synonym">Arum esculentum</name>
    <dbReference type="NCBI Taxonomy" id="4460"/>
    <lineage>
        <taxon>Eukaryota</taxon>
        <taxon>Viridiplantae</taxon>
        <taxon>Streptophyta</taxon>
        <taxon>Embryophyta</taxon>
        <taxon>Tracheophyta</taxon>
        <taxon>Spermatophyta</taxon>
        <taxon>Magnoliopsida</taxon>
        <taxon>Liliopsida</taxon>
        <taxon>Araceae</taxon>
        <taxon>Aroideae</taxon>
        <taxon>Colocasieae</taxon>
        <taxon>Colocasia</taxon>
    </lineage>
</organism>
<protein>
    <submittedName>
        <fullName evidence="1">Uncharacterized protein</fullName>
    </submittedName>
</protein>
<proteinExistence type="predicted"/>
<sequence length="348" mass="37991">MSESRVAFLQVLEVASFSAGFKCELQESVAAIAGCACYERGCWFDRATVEFVVGLRVRVGVSRRLREPTCVVAFTGVGLWSTEPVEVGVFARSKKMLVCRVAPLVEHCYTCLWLLSALCWLVVNSGELLSELFSVGSGGSESRCDAFDRVSGRGASQVVSLIVFKFLGCTGGNSCVLVVGWFASFLTPCVLFQMVVWRASWVFSWLCLSWESLPLSCFEVELVAPLVRVVSLWHNRHHSGVCFACTSACALEVLVAIGQPYRWYARLWSWLVSKFSLSLESECVPLCSCVLCLVTGDRVGELPPSFSDILERGGAGELMMEQWSGVVEQGGGGRAVVKAHLGSVLHLP</sequence>
<name>A0A843XT35_COLES</name>
<feature type="non-terminal residue" evidence="1">
    <location>
        <position position="1"/>
    </location>
</feature>
<reference evidence="1" key="1">
    <citation type="submission" date="2017-07" db="EMBL/GenBank/DDBJ databases">
        <title>Taro Niue Genome Assembly and Annotation.</title>
        <authorList>
            <person name="Atibalentja N."/>
            <person name="Keating K."/>
            <person name="Fields C.J."/>
        </authorList>
    </citation>
    <scope>NUCLEOTIDE SEQUENCE</scope>
    <source>
        <strain evidence="1">Niue_2</strain>
        <tissue evidence="1">Leaf</tissue>
    </source>
</reference>